<evidence type="ECO:0000259" key="2">
    <source>
        <dbReference type="PROSITE" id="PS51782"/>
    </source>
</evidence>
<keyword evidence="1" id="KW-0175">Coiled coil</keyword>
<proteinExistence type="predicted"/>
<comment type="caution">
    <text evidence="3">The sequence shown here is derived from an EMBL/GenBank/DDBJ whole genome shotgun (WGS) entry which is preliminary data.</text>
</comment>
<dbReference type="PROSITE" id="PS51782">
    <property type="entry name" value="LYSM"/>
    <property type="match status" value="1"/>
</dbReference>
<organism evidence="3 4">
    <name type="scientific">Oleiharenicola lentus</name>
    <dbReference type="NCBI Taxonomy" id="2508720"/>
    <lineage>
        <taxon>Bacteria</taxon>
        <taxon>Pseudomonadati</taxon>
        <taxon>Verrucomicrobiota</taxon>
        <taxon>Opitutia</taxon>
        <taxon>Opitutales</taxon>
        <taxon>Opitutaceae</taxon>
        <taxon>Oleiharenicola</taxon>
    </lineage>
</organism>
<dbReference type="InterPro" id="IPR018392">
    <property type="entry name" value="LysM"/>
</dbReference>
<dbReference type="CDD" id="cd00118">
    <property type="entry name" value="LysM"/>
    <property type="match status" value="1"/>
</dbReference>
<gene>
    <name evidence="3" type="ORF">ESB00_09400</name>
</gene>
<name>A0A4Q1CDB3_9BACT</name>
<protein>
    <submittedName>
        <fullName evidence="3">LysM peptidoglycan-binding domain-containing protein</fullName>
    </submittedName>
</protein>
<evidence type="ECO:0000313" key="3">
    <source>
        <dbReference type="EMBL" id="RXK56961.1"/>
    </source>
</evidence>
<dbReference type="SMART" id="SM00257">
    <property type="entry name" value="LysM"/>
    <property type="match status" value="1"/>
</dbReference>
<evidence type="ECO:0000256" key="1">
    <source>
        <dbReference type="SAM" id="Coils"/>
    </source>
</evidence>
<reference evidence="3 4" key="1">
    <citation type="submission" date="2019-01" db="EMBL/GenBank/DDBJ databases">
        <title>Lacunisphaera sp. strain TWA-58.</title>
        <authorList>
            <person name="Chen W.-M."/>
        </authorList>
    </citation>
    <scope>NUCLEOTIDE SEQUENCE [LARGE SCALE GENOMIC DNA]</scope>
    <source>
        <strain evidence="3 4">TWA-58</strain>
    </source>
</reference>
<dbReference type="Proteomes" id="UP000290218">
    <property type="component" value="Unassembled WGS sequence"/>
</dbReference>
<dbReference type="InterPro" id="IPR036779">
    <property type="entry name" value="LysM_dom_sf"/>
</dbReference>
<accession>A0A4Q1CDB3</accession>
<sequence>MLFLAVGASAQMERAELASLRQDVMLLTQRVGELTMTVEQLTRENSALQDKANRSYATVEQLNKAIADVNRTLESELVDQKREILAQVAGQLEKLGKQTNAALDALAKSQATRPVVQTTFAEDFPKEGINYTVQSGDTLAVIARKNGAKLQDIINANKIADPTKIRVGQTLFIPLAK</sequence>
<dbReference type="OrthoDB" id="194367at2"/>
<dbReference type="Gene3D" id="3.10.350.10">
    <property type="entry name" value="LysM domain"/>
    <property type="match status" value="1"/>
</dbReference>
<feature type="coiled-coil region" evidence="1">
    <location>
        <begin position="10"/>
        <end position="58"/>
    </location>
</feature>
<dbReference type="EMBL" id="SDHX01000001">
    <property type="protein sequence ID" value="RXK56961.1"/>
    <property type="molecule type" value="Genomic_DNA"/>
</dbReference>
<evidence type="ECO:0000313" key="4">
    <source>
        <dbReference type="Proteomes" id="UP000290218"/>
    </source>
</evidence>
<dbReference type="PANTHER" id="PTHR33734:SF22">
    <property type="entry name" value="MEMBRANE-BOUND LYTIC MUREIN TRANSGLYCOSYLASE D"/>
    <property type="match status" value="1"/>
</dbReference>
<dbReference type="Pfam" id="PF01476">
    <property type="entry name" value="LysM"/>
    <property type="match status" value="1"/>
</dbReference>
<dbReference type="PANTHER" id="PTHR33734">
    <property type="entry name" value="LYSM DOMAIN-CONTAINING GPI-ANCHORED PROTEIN 2"/>
    <property type="match status" value="1"/>
</dbReference>
<dbReference type="SUPFAM" id="SSF54106">
    <property type="entry name" value="LysM domain"/>
    <property type="match status" value="1"/>
</dbReference>
<feature type="domain" description="LysM" evidence="2">
    <location>
        <begin position="129"/>
        <end position="173"/>
    </location>
</feature>
<keyword evidence="4" id="KW-1185">Reference proteome</keyword>
<dbReference type="AlphaFoldDB" id="A0A4Q1CDB3"/>